<proteinExistence type="predicted"/>
<gene>
    <name evidence="1" type="ORF">SAMN05661010_02554</name>
</gene>
<protein>
    <submittedName>
        <fullName evidence="1">Uncharacterized protein</fullName>
    </submittedName>
</protein>
<reference evidence="1 2" key="1">
    <citation type="submission" date="2016-10" db="EMBL/GenBank/DDBJ databases">
        <authorList>
            <person name="de Groot N.N."/>
        </authorList>
    </citation>
    <scope>NUCLEOTIDE SEQUENCE [LARGE SCALE GENOMIC DNA]</scope>
    <source>
        <strain evidence="1 2">DSM 14789</strain>
    </source>
</reference>
<dbReference type="Proteomes" id="UP000198654">
    <property type="component" value="Unassembled WGS sequence"/>
</dbReference>
<sequence>MRILQREVCLTSPPRACFTRALSDGQQITRCWRRVGSELLKSVLLLHLAAPGRRSRIQAAITLAAAGQAV</sequence>
<evidence type="ECO:0000313" key="1">
    <source>
        <dbReference type="EMBL" id="SDL78744.1"/>
    </source>
</evidence>
<keyword evidence="2" id="KW-1185">Reference proteome</keyword>
<name>A0A1G9MX82_9GAMM</name>
<dbReference type="EMBL" id="FNGI01000007">
    <property type="protein sequence ID" value="SDL78744.1"/>
    <property type="molecule type" value="Genomic_DNA"/>
</dbReference>
<accession>A0A1G9MX82</accession>
<dbReference type="AlphaFoldDB" id="A0A1G9MX82"/>
<organism evidence="1 2">
    <name type="scientific">Modicisalibacter muralis</name>
    <dbReference type="NCBI Taxonomy" id="119000"/>
    <lineage>
        <taxon>Bacteria</taxon>
        <taxon>Pseudomonadati</taxon>
        <taxon>Pseudomonadota</taxon>
        <taxon>Gammaproteobacteria</taxon>
        <taxon>Oceanospirillales</taxon>
        <taxon>Halomonadaceae</taxon>
        <taxon>Modicisalibacter</taxon>
    </lineage>
</organism>
<evidence type="ECO:0000313" key="2">
    <source>
        <dbReference type="Proteomes" id="UP000198654"/>
    </source>
</evidence>